<gene>
    <name evidence="3" type="ORF">MCC10002_2279</name>
    <name evidence="4" type="ORF">MCC10118_0454</name>
</gene>
<dbReference type="InterPro" id="IPR002347">
    <property type="entry name" value="SDR_fam"/>
</dbReference>
<dbReference type="EMBL" id="SHTH01000003">
    <property type="protein sequence ID" value="TCF70831.1"/>
    <property type="molecule type" value="Genomic_DNA"/>
</dbReference>
<reference evidence="5 6" key="1">
    <citation type="journal article" date="2018" name="Sci. Rep.">
        <title>Genomic diversity and distribution of Bifidobacterium longum subsp. longum across the human lifespan.</title>
        <authorList>
            <person name="Odamaki T."/>
            <person name="Bottacini F."/>
            <person name="Kato K."/>
            <person name="Mitsuyama E."/>
            <person name="Yoshida K."/>
            <person name="Horigome A."/>
            <person name="Xiao J.Z."/>
            <person name="van Sinderen D."/>
        </authorList>
    </citation>
    <scope>NUCLEOTIDE SEQUENCE [LARGE SCALE GENOMIC DNA]</scope>
    <source>
        <strain evidence="3 6">MCC10002</strain>
        <strain evidence="4 5">MCC10118</strain>
    </source>
</reference>
<dbReference type="CDD" id="cd05233">
    <property type="entry name" value="SDR_c"/>
    <property type="match status" value="1"/>
</dbReference>
<dbReference type="SUPFAM" id="SSF51735">
    <property type="entry name" value="NAD(P)-binding Rossmann-fold domains"/>
    <property type="match status" value="1"/>
</dbReference>
<comment type="similarity">
    <text evidence="1">Belongs to the short-chain dehydrogenases/reductases (SDR) family.</text>
</comment>
<dbReference type="Gene3D" id="3.40.50.720">
    <property type="entry name" value="NAD(P)-binding Rossmann-like Domain"/>
    <property type="match status" value="1"/>
</dbReference>
<dbReference type="PRINTS" id="PR00081">
    <property type="entry name" value="GDHRDH"/>
</dbReference>
<dbReference type="Pfam" id="PF13561">
    <property type="entry name" value="adh_short_C2"/>
    <property type="match status" value="1"/>
</dbReference>
<evidence type="ECO:0000313" key="6">
    <source>
        <dbReference type="Proteomes" id="UP000293701"/>
    </source>
</evidence>
<evidence type="ECO:0000256" key="2">
    <source>
        <dbReference type="ARBA" id="ARBA00023002"/>
    </source>
</evidence>
<dbReference type="RefSeq" id="WP_080558451.1">
    <property type="nucleotide sequence ID" value="NZ_SHPM01000047.1"/>
</dbReference>
<dbReference type="Proteomes" id="UP000293137">
    <property type="component" value="Unassembled WGS sequence"/>
</dbReference>
<dbReference type="PANTHER" id="PTHR43669">
    <property type="entry name" value="5-KETO-D-GLUCONATE 5-REDUCTASE"/>
    <property type="match status" value="1"/>
</dbReference>
<evidence type="ECO:0000313" key="5">
    <source>
        <dbReference type="Proteomes" id="UP000293137"/>
    </source>
</evidence>
<dbReference type="EMBL" id="SHPM01000047">
    <property type="protein sequence ID" value="TCD72083.1"/>
    <property type="molecule type" value="Genomic_DNA"/>
</dbReference>
<reference evidence="3" key="2">
    <citation type="submission" date="2019-02" db="EMBL/GenBank/DDBJ databases">
        <authorList>
            <person name="Odamaki T."/>
        </authorList>
    </citation>
    <scope>NUCLEOTIDE SEQUENCE</scope>
    <source>
        <strain evidence="3">MCC10002</strain>
        <strain evidence="4">MCC10118</strain>
    </source>
</reference>
<dbReference type="GO" id="GO:0016491">
    <property type="term" value="F:oxidoreductase activity"/>
    <property type="evidence" value="ECO:0007669"/>
    <property type="project" value="UniProtKB-KW"/>
</dbReference>
<evidence type="ECO:0000313" key="4">
    <source>
        <dbReference type="EMBL" id="TCF70831.1"/>
    </source>
</evidence>
<organism evidence="3 6">
    <name type="scientific">Bifidobacterium longum subsp. longum</name>
    <dbReference type="NCBI Taxonomy" id="1679"/>
    <lineage>
        <taxon>Bacteria</taxon>
        <taxon>Bacillati</taxon>
        <taxon>Actinomycetota</taxon>
        <taxon>Actinomycetes</taxon>
        <taxon>Bifidobacteriales</taxon>
        <taxon>Bifidobacteriaceae</taxon>
        <taxon>Bifidobacterium</taxon>
    </lineage>
</organism>
<proteinExistence type="inferred from homology"/>
<dbReference type="AlphaFoldDB" id="A0A4R0RWD9"/>
<comment type="caution">
    <text evidence="3">The sequence shown here is derived from an EMBL/GenBank/DDBJ whole genome shotgun (WGS) entry which is preliminary data.</text>
</comment>
<protein>
    <submittedName>
        <fullName evidence="3">Short chain dehydrogenase</fullName>
    </submittedName>
</protein>
<sequence length="276" mass="29165">MNLNNALKKAARFVLAAGQAPVHITVGAVSPSGMLAGRHIVITGGGSGIGLAMARKFVSQGASVLIAGRNKEKLEKAVSSLGGNAQYLVFDVSKVENDCDFVVRAESILGGFDGLVCNAGLSLHEGDFRHVTPDKFDAQFNTNFRGAYFLAQTFLEHLEEHKRQGDLLFISSETADHAVDIPYGLTKSAVNCLVGGLSRKLYAKGIRVNAIAPGVTATAMTKNYADVSDGNYANESHAGRVFIPEEVAEVACFLMSNASRCISGEVIHVNGGNHLG</sequence>
<keyword evidence="2" id="KW-0560">Oxidoreductase</keyword>
<accession>A0A4R0RWD9</accession>
<dbReference type="InterPro" id="IPR036291">
    <property type="entry name" value="NAD(P)-bd_dom_sf"/>
</dbReference>
<name>A0A4R0RWD9_BIFLL</name>
<evidence type="ECO:0000256" key="1">
    <source>
        <dbReference type="ARBA" id="ARBA00006484"/>
    </source>
</evidence>
<evidence type="ECO:0000313" key="3">
    <source>
        <dbReference type="EMBL" id="TCD72083.1"/>
    </source>
</evidence>
<dbReference type="PANTHER" id="PTHR43669:SF3">
    <property type="entry name" value="ALCOHOL DEHYDROGENASE, PUTATIVE (AFU_ORTHOLOGUE AFUA_3G03445)-RELATED"/>
    <property type="match status" value="1"/>
</dbReference>
<dbReference type="Proteomes" id="UP000293701">
    <property type="component" value="Unassembled WGS sequence"/>
</dbReference>
<dbReference type="FunFam" id="3.40.50.720:FF:000084">
    <property type="entry name" value="Short-chain dehydrogenase reductase"/>
    <property type="match status" value="1"/>
</dbReference>